<dbReference type="Gene3D" id="3.40.1110.10">
    <property type="entry name" value="Calcium-transporting ATPase, cytoplasmic domain N"/>
    <property type="match status" value="1"/>
</dbReference>
<keyword evidence="10" id="KW-0677">Repeat</keyword>
<gene>
    <name evidence="26" type="ORF">V6243_10815</name>
</gene>
<keyword evidence="11 23" id="KW-0547">Nucleotide-binding</keyword>
<evidence type="ECO:0000256" key="19">
    <source>
        <dbReference type="ARBA" id="ARBA00023136"/>
    </source>
</evidence>
<evidence type="ECO:0000256" key="15">
    <source>
        <dbReference type="ARBA" id="ARBA00022967"/>
    </source>
</evidence>
<feature type="compositionally biased region" description="Polar residues" evidence="24">
    <location>
        <begin position="925"/>
        <end position="939"/>
    </location>
</feature>
<dbReference type="PANTHER" id="PTHR43520:SF6">
    <property type="entry name" value="COPPER-EXPORTING P-TYPE ATPASE"/>
    <property type="match status" value="1"/>
</dbReference>
<proteinExistence type="inferred from homology"/>
<dbReference type="SUPFAM" id="SSF81665">
    <property type="entry name" value="Calcium ATPase, transmembrane domain M"/>
    <property type="match status" value="1"/>
</dbReference>
<dbReference type="NCBIfam" id="TIGR01511">
    <property type="entry name" value="ATPase-IB1_Cu"/>
    <property type="match status" value="1"/>
</dbReference>
<comment type="similarity">
    <text evidence="2 23">Belongs to the cation transport ATPase (P-type) (TC 3.A.3) family. Type IB subfamily.</text>
</comment>
<keyword evidence="13 23" id="KW-0067">ATP-binding</keyword>
<dbReference type="InterPro" id="IPR023214">
    <property type="entry name" value="HAD_sf"/>
</dbReference>
<keyword evidence="27" id="KW-1185">Reference proteome</keyword>
<evidence type="ECO:0000256" key="16">
    <source>
        <dbReference type="ARBA" id="ARBA00022989"/>
    </source>
</evidence>
<dbReference type="RefSeq" id="WP_240499637.1">
    <property type="nucleotide sequence ID" value="NZ_CP017114.1"/>
</dbReference>
<keyword evidence="15" id="KW-1278">Translocase</keyword>
<feature type="domain" description="HMA" evidence="25">
    <location>
        <begin position="178"/>
        <end position="241"/>
    </location>
</feature>
<evidence type="ECO:0000256" key="12">
    <source>
        <dbReference type="ARBA" id="ARBA00022796"/>
    </source>
</evidence>
<keyword evidence="16 23" id="KW-1133">Transmembrane helix</keyword>
<evidence type="ECO:0000313" key="27">
    <source>
        <dbReference type="Proteomes" id="UP001378242"/>
    </source>
</evidence>
<dbReference type="InterPro" id="IPR006121">
    <property type="entry name" value="HMA_dom"/>
</dbReference>
<dbReference type="PROSITE" id="PS01047">
    <property type="entry name" value="HMA_1"/>
    <property type="match status" value="1"/>
</dbReference>
<dbReference type="Pfam" id="PF00122">
    <property type="entry name" value="E1-E2_ATPase"/>
    <property type="match status" value="1"/>
</dbReference>
<evidence type="ECO:0000256" key="3">
    <source>
        <dbReference type="ARBA" id="ARBA00012517"/>
    </source>
</evidence>
<dbReference type="InterPro" id="IPR027256">
    <property type="entry name" value="P-typ_ATPase_IB"/>
</dbReference>
<dbReference type="SUPFAM" id="SSF55008">
    <property type="entry name" value="HMA, heavy metal-associated domain"/>
    <property type="match status" value="3"/>
</dbReference>
<comment type="caution">
    <text evidence="26">The sequence shown here is derived from an EMBL/GenBank/DDBJ whole genome shotgun (WGS) entry which is preliminary data.</text>
</comment>
<keyword evidence="6 23" id="KW-1003">Cell membrane</keyword>
<keyword evidence="8 23" id="KW-0812">Transmembrane</keyword>
<evidence type="ECO:0000256" key="2">
    <source>
        <dbReference type="ARBA" id="ARBA00006024"/>
    </source>
</evidence>
<dbReference type="InterPro" id="IPR044492">
    <property type="entry name" value="P_typ_ATPase_HD_dom"/>
</dbReference>
<evidence type="ECO:0000256" key="6">
    <source>
        <dbReference type="ARBA" id="ARBA00022475"/>
    </source>
</evidence>
<keyword evidence="17" id="KW-0186">Copper</keyword>
<dbReference type="Proteomes" id="UP001378242">
    <property type="component" value="Unassembled WGS sequence"/>
</dbReference>
<keyword evidence="5" id="KW-0813">Transport</keyword>
<evidence type="ECO:0000256" key="17">
    <source>
        <dbReference type="ARBA" id="ARBA00023008"/>
    </source>
</evidence>
<evidence type="ECO:0000313" key="26">
    <source>
        <dbReference type="EMBL" id="MEL0617328.1"/>
    </source>
</evidence>
<feature type="transmembrane region" description="Helical" evidence="23">
    <location>
        <begin position="295"/>
        <end position="316"/>
    </location>
</feature>
<dbReference type="InterPro" id="IPR036412">
    <property type="entry name" value="HAD-like_sf"/>
</dbReference>
<feature type="transmembrane region" description="Helical" evidence="23">
    <location>
        <begin position="362"/>
        <end position="380"/>
    </location>
</feature>
<dbReference type="InterPro" id="IPR023298">
    <property type="entry name" value="ATPase_P-typ_TM_dom_sf"/>
</dbReference>
<dbReference type="SUPFAM" id="SSF81653">
    <property type="entry name" value="Calcium ATPase, transduction domain A"/>
    <property type="match status" value="1"/>
</dbReference>
<evidence type="ECO:0000256" key="18">
    <source>
        <dbReference type="ARBA" id="ARBA00023065"/>
    </source>
</evidence>
<dbReference type="InterPro" id="IPR036163">
    <property type="entry name" value="HMA_dom_sf"/>
</dbReference>
<evidence type="ECO:0000256" key="11">
    <source>
        <dbReference type="ARBA" id="ARBA00022741"/>
    </source>
</evidence>
<dbReference type="PROSITE" id="PS50846">
    <property type="entry name" value="HMA_2"/>
    <property type="match status" value="1"/>
</dbReference>
<keyword evidence="9 23" id="KW-0479">Metal-binding</keyword>
<name>A0ABU9GFS1_COBMA</name>
<feature type="transmembrane region" description="Helical" evidence="23">
    <location>
        <begin position="514"/>
        <end position="536"/>
    </location>
</feature>
<evidence type="ECO:0000256" key="22">
    <source>
        <dbReference type="ARBA" id="ARBA00049289"/>
    </source>
</evidence>
<feature type="transmembrane region" description="Helical" evidence="23">
    <location>
        <begin position="887"/>
        <end position="905"/>
    </location>
</feature>
<dbReference type="PRINTS" id="PR00943">
    <property type="entry name" value="CUATPASE"/>
</dbReference>
<evidence type="ECO:0000256" key="14">
    <source>
        <dbReference type="ARBA" id="ARBA00022842"/>
    </source>
</evidence>
<dbReference type="CDD" id="cd00371">
    <property type="entry name" value="HMA"/>
    <property type="match status" value="2"/>
</dbReference>
<dbReference type="InterPro" id="IPR023299">
    <property type="entry name" value="ATPase_P-typ_cyto_dom_N"/>
</dbReference>
<evidence type="ECO:0000256" key="20">
    <source>
        <dbReference type="ARBA" id="ARBA00029719"/>
    </source>
</evidence>
<dbReference type="Pfam" id="PF00702">
    <property type="entry name" value="Hydrolase"/>
    <property type="match status" value="1"/>
</dbReference>
<evidence type="ECO:0000256" key="23">
    <source>
        <dbReference type="RuleBase" id="RU362081"/>
    </source>
</evidence>
<dbReference type="SUPFAM" id="SSF56784">
    <property type="entry name" value="HAD-like"/>
    <property type="match status" value="1"/>
</dbReference>
<evidence type="ECO:0000256" key="7">
    <source>
        <dbReference type="ARBA" id="ARBA00022553"/>
    </source>
</evidence>
<evidence type="ECO:0000256" key="10">
    <source>
        <dbReference type="ARBA" id="ARBA00022737"/>
    </source>
</evidence>
<evidence type="ECO:0000256" key="4">
    <source>
        <dbReference type="ARBA" id="ARBA00015102"/>
    </source>
</evidence>
<dbReference type="EC" id="7.2.2.8" evidence="3"/>
<evidence type="ECO:0000256" key="13">
    <source>
        <dbReference type="ARBA" id="ARBA00022840"/>
    </source>
</evidence>
<feature type="transmembrane region" description="Helical" evidence="23">
    <location>
        <begin position="862"/>
        <end position="881"/>
    </location>
</feature>
<evidence type="ECO:0000256" key="1">
    <source>
        <dbReference type="ARBA" id="ARBA00004651"/>
    </source>
</evidence>
<dbReference type="Gene3D" id="3.40.50.1000">
    <property type="entry name" value="HAD superfamily/HAD-like"/>
    <property type="match status" value="1"/>
</dbReference>
<dbReference type="SFLD" id="SFLDF00027">
    <property type="entry name" value="p-type_atpase"/>
    <property type="match status" value="1"/>
</dbReference>
<dbReference type="SFLD" id="SFLDG00002">
    <property type="entry name" value="C1.7:_P-type_atpase_like"/>
    <property type="match status" value="1"/>
</dbReference>
<feature type="transmembrane region" description="Helical" evidence="23">
    <location>
        <begin position="542"/>
        <end position="565"/>
    </location>
</feature>
<dbReference type="InterPro" id="IPR001757">
    <property type="entry name" value="P_typ_ATPase"/>
</dbReference>
<sequence length="939" mass="98754">MSHDPIATISVMNTDGISCQGCVTRIRKALLAQDDQAELVGAPQAQLLLVHTRLGEEGVAKVAQDSGYPLTLAAPATPANLEINVYGMHCQKCVAKLRNAIQHWDSSATVSGTPADNVLQVSSWLPEALLERLVVEAGYALEPPAEGDTSADLTESDDTTEDHASAAEPSPASPTDSGSLELSLSGITCASCVATIQKTLDGLDGVEHAEVNFASRTAQVKSQLATTEIIAAIEDVGYGASVVKDPGANDAQQQEEADQEYRSRIRDSVLSLGIGIPLMISMFFHHPGFEGLERGVWLAIGVAVLGVLATAGRSFFTSAWKAFTHHQANMDTLVALGTGAAWLYSMGVLIFPETVPQAARGLYFEASTMIIGLISLGQALEVRARGRTQKALRALLDLQTRTARVIREGEEREIDVNDVRSGDHVRIRPGERIPVDGKVIEGQSHIDESMLSGEPLAVSRGVGDDVAAGTLNTRGSLVFEVERIGSETRLGRIISQVRQAQNSRPPIGRLADTISGVFVPSVMIIAIVAALLWFNVGPAPTGVHMLVVATAVLVIACPCALGLATPISTMIGVGKAAEHGVLVRSGEALQTASRLTALVVDKTGTLTRGKPEVTETHRVSGESEQEVLDAAHALERGSEHPLATALLAHIEAQRPEASRSKAFNDYQTISGRGIQAQDDAGRTWRMGNAAMLEDAGISLAPLSEQITSLEDNARTVILMARDNALIAVFGLADPLRDDSRDAIARLHAVGLKVIMLTGDNHHTAAAVARETGIDDYRAGVSPDDKHDEIARLQQEGHVVGMVGDGINDAPALALADVGFAMGEGTDVAIETAGITLMQPSLAGVADAIAISQATLRNIKQNLVGAFGYNLIGIPIAAGILYPFTGMLLSPVIAGLAMSLSSVTVVTNANRLRGFTPPGAARSRTDSTGNSSTMPQGESA</sequence>
<dbReference type="PROSITE" id="PS00154">
    <property type="entry name" value="ATPASE_E1_E2"/>
    <property type="match status" value="1"/>
</dbReference>
<accession>A0ABU9GFS1</accession>
<feature type="transmembrane region" description="Helical" evidence="23">
    <location>
        <begin position="328"/>
        <end position="350"/>
    </location>
</feature>
<evidence type="ECO:0000256" key="8">
    <source>
        <dbReference type="ARBA" id="ARBA00022692"/>
    </source>
</evidence>
<feature type="region of interest" description="Disordered" evidence="24">
    <location>
        <begin position="143"/>
        <end position="179"/>
    </location>
</feature>
<dbReference type="NCBIfam" id="TIGR01494">
    <property type="entry name" value="ATPase_P-type"/>
    <property type="match status" value="2"/>
</dbReference>
<dbReference type="Gene3D" id="3.30.70.100">
    <property type="match status" value="2"/>
</dbReference>
<organism evidence="26 27">
    <name type="scientific">Cobetia marina</name>
    <name type="common">Deleya marina</name>
    <dbReference type="NCBI Taxonomy" id="28258"/>
    <lineage>
        <taxon>Bacteria</taxon>
        <taxon>Pseudomonadati</taxon>
        <taxon>Pseudomonadota</taxon>
        <taxon>Gammaproteobacteria</taxon>
        <taxon>Oceanospirillales</taxon>
        <taxon>Halomonadaceae</taxon>
        <taxon>Cobetia</taxon>
    </lineage>
</organism>
<feature type="region of interest" description="Disordered" evidence="24">
    <location>
        <begin position="914"/>
        <end position="939"/>
    </location>
</feature>
<keyword evidence="19 23" id="KW-0472">Membrane</keyword>
<keyword evidence="14" id="KW-0460">Magnesium</keyword>
<dbReference type="PANTHER" id="PTHR43520">
    <property type="entry name" value="ATP7, ISOFORM B"/>
    <property type="match status" value="1"/>
</dbReference>
<dbReference type="NCBIfam" id="TIGR01525">
    <property type="entry name" value="ATPase-IB_hvy"/>
    <property type="match status" value="1"/>
</dbReference>
<dbReference type="SFLD" id="SFLDS00003">
    <property type="entry name" value="Haloacid_Dehalogenase"/>
    <property type="match status" value="1"/>
</dbReference>
<comment type="catalytic activity">
    <reaction evidence="22">
        <text>Cu(+)(in) + ATP + H2O = Cu(+)(out) + ADP + phosphate + H(+)</text>
        <dbReference type="Rhea" id="RHEA:25792"/>
        <dbReference type="ChEBI" id="CHEBI:15377"/>
        <dbReference type="ChEBI" id="CHEBI:15378"/>
        <dbReference type="ChEBI" id="CHEBI:30616"/>
        <dbReference type="ChEBI" id="CHEBI:43474"/>
        <dbReference type="ChEBI" id="CHEBI:49552"/>
        <dbReference type="ChEBI" id="CHEBI:456216"/>
        <dbReference type="EC" id="7.2.2.8"/>
    </reaction>
</comment>
<dbReference type="InterPro" id="IPR059000">
    <property type="entry name" value="ATPase_P-type_domA"/>
</dbReference>
<evidence type="ECO:0000256" key="9">
    <source>
        <dbReference type="ARBA" id="ARBA00022723"/>
    </source>
</evidence>
<dbReference type="PRINTS" id="PR00119">
    <property type="entry name" value="CATATPASE"/>
</dbReference>
<dbReference type="EMBL" id="JBAKAP010000010">
    <property type="protein sequence ID" value="MEL0617328.1"/>
    <property type="molecule type" value="Genomic_DNA"/>
</dbReference>
<dbReference type="Pfam" id="PF00403">
    <property type="entry name" value="HMA"/>
    <property type="match status" value="1"/>
</dbReference>
<evidence type="ECO:0000256" key="24">
    <source>
        <dbReference type="SAM" id="MobiDB-lite"/>
    </source>
</evidence>
<comment type="subcellular location">
    <subcellularLocation>
        <location evidence="1">Cell membrane</location>
        <topology evidence="1">Multi-pass membrane protein</topology>
    </subcellularLocation>
</comment>
<reference evidence="26 27" key="1">
    <citation type="submission" date="2024-02" db="EMBL/GenBank/DDBJ databases">
        <title>Bacteria isolated from the canopy kelp, Nereocystis luetkeana.</title>
        <authorList>
            <person name="Pfister C.A."/>
            <person name="Younker I.T."/>
            <person name="Light S.H."/>
        </authorList>
    </citation>
    <scope>NUCLEOTIDE SEQUENCE [LARGE SCALE GENOMIC DNA]</scope>
    <source>
        <strain evidence="26 27">TI.5.07</strain>
    </source>
</reference>
<evidence type="ECO:0000256" key="21">
    <source>
        <dbReference type="ARBA" id="ARBA00033239"/>
    </source>
</evidence>
<dbReference type="GeneID" id="43176456"/>
<dbReference type="InterPro" id="IPR017969">
    <property type="entry name" value="Heavy-metal-associated_CS"/>
</dbReference>
<protein>
    <recommendedName>
        <fullName evidence="4">Copper-exporting P-type ATPase</fullName>
        <ecNumber evidence="3">7.2.2.8</ecNumber>
    </recommendedName>
    <alternativeName>
        <fullName evidence="20">Copper-exporting P-type ATPase A</fullName>
    </alternativeName>
    <alternativeName>
        <fullName evidence="21">Cu(+)-exporting ATPase</fullName>
    </alternativeName>
</protein>
<keyword evidence="18" id="KW-0406">Ion transport</keyword>
<dbReference type="InterPro" id="IPR018303">
    <property type="entry name" value="ATPase_P-typ_P_site"/>
</dbReference>
<dbReference type="CDD" id="cd02094">
    <property type="entry name" value="P-type_ATPase_Cu-like"/>
    <property type="match status" value="1"/>
</dbReference>
<feature type="transmembrane region" description="Helical" evidence="23">
    <location>
        <begin position="269"/>
        <end position="289"/>
    </location>
</feature>
<evidence type="ECO:0000259" key="25">
    <source>
        <dbReference type="PROSITE" id="PS50846"/>
    </source>
</evidence>
<dbReference type="Gene3D" id="2.70.150.10">
    <property type="entry name" value="Calcium-transporting ATPase, cytoplasmic transduction domain A"/>
    <property type="match status" value="1"/>
</dbReference>
<evidence type="ECO:0000256" key="5">
    <source>
        <dbReference type="ARBA" id="ARBA00022448"/>
    </source>
</evidence>
<dbReference type="NCBIfam" id="TIGR01512">
    <property type="entry name" value="ATPase-IB2_Cd"/>
    <property type="match status" value="1"/>
</dbReference>
<keyword evidence="7" id="KW-0597">Phosphoprotein</keyword>
<keyword evidence="12" id="KW-0187">Copper transport</keyword>
<dbReference type="InterPro" id="IPR008250">
    <property type="entry name" value="ATPase_P-typ_transduc_dom_A_sf"/>
</dbReference>